<evidence type="ECO:0000259" key="6">
    <source>
        <dbReference type="PROSITE" id="PS51918"/>
    </source>
</evidence>
<dbReference type="PROSITE" id="PS51918">
    <property type="entry name" value="RADICAL_SAM"/>
    <property type="match status" value="1"/>
</dbReference>
<evidence type="ECO:0000256" key="1">
    <source>
        <dbReference type="ARBA" id="ARBA00001966"/>
    </source>
</evidence>
<keyword evidence="3" id="KW-0479">Metal-binding</keyword>
<organism evidence="7 8">
    <name type="scientific">Tectimicrobiota bacterium</name>
    <dbReference type="NCBI Taxonomy" id="2528274"/>
    <lineage>
        <taxon>Bacteria</taxon>
        <taxon>Pseudomonadati</taxon>
        <taxon>Nitrospinota/Tectimicrobiota group</taxon>
        <taxon>Candidatus Tectimicrobiota</taxon>
    </lineage>
</organism>
<dbReference type="PANTHER" id="PTHR43409:SF16">
    <property type="entry name" value="SLR0320 PROTEIN"/>
    <property type="match status" value="1"/>
</dbReference>
<keyword evidence="4" id="KW-0408">Iron</keyword>
<evidence type="ECO:0000313" key="8">
    <source>
        <dbReference type="Proteomes" id="UP000712673"/>
    </source>
</evidence>
<dbReference type="InterPro" id="IPR006638">
    <property type="entry name" value="Elp3/MiaA/NifB-like_rSAM"/>
</dbReference>
<evidence type="ECO:0000256" key="3">
    <source>
        <dbReference type="ARBA" id="ARBA00022723"/>
    </source>
</evidence>
<accession>A0A938B1S1</accession>
<dbReference type="Gene3D" id="3.80.30.20">
    <property type="entry name" value="tm_1862 like domain"/>
    <property type="match status" value="1"/>
</dbReference>
<dbReference type="Pfam" id="PF04055">
    <property type="entry name" value="Radical_SAM"/>
    <property type="match status" value="1"/>
</dbReference>
<gene>
    <name evidence="7" type="ORF">FJZ47_06305</name>
</gene>
<keyword evidence="5" id="KW-0411">Iron-sulfur</keyword>
<protein>
    <submittedName>
        <fullName evidence="7">Radical SAM protein</fullName>
    </submittedName>
</protein>
<evidence type="ECO:0000256" key="5">
    <source>
        <dbReference type="ARBA" id="ARBA00023014"/>
    </source>
</evidence>
<dbReference type="InterPro" id="IPR007197">
    <property type="entry name" value="rSAM"/>
</dbReference>
<feature type="domain" description="Radical SAM core" evidence="6">
    <location>
        <begin position="216"/>
        <end position="442"/>
    </location>
</feature>
<dbReference type="EMBL" id="VGLS01000137">
    <property type="protein sequence ID" value="MBM3223396.1"/>
    <property type="molecule type" value="Genomic_DNA"/>
</dbReference>
<dbReference type="GO" id="GO:0046872">
    <property type="term" value="F:metal ion binding"/>
    <property type="evidence" value="ECO:0007669"/>
    <property type="project" value="UniProtKB-KW"/>
</dbReference>
<dbReference type="GO" id="GO:0003824">
    <property type="term" value="F:catalytic activity"/>
    <property type="evidence" value="ECO:0007669"/>
    <property type="project" value="InterPro"/>
</dbReference>
<dbReference type="InterPro" id="IPR058240">
    <property type="entry name" value="rSAM_sf"/>
</dbReference>
<dbReference type="PANTHER" id="PTHR43409">
    <property type="entry name" value="ANAEROBIC MAGNESIUM-PROTOPORPHYRIN IX MONOMETHYL ESTER CYCLASE-RELATED"/>
    <property type="match status" value="1"/>
</dbReference>
<proteinExistence type="predicted"/>
<dbReference type="SUPFAM" id="SSF102114">
    <property type="entry name" value="Radical SAM enzymes"/>
    <property type="match status" value="1"/>
</dbReference>
<dbReference type="InterPro" id="IPR023404">
    <property type="entry name" value="rSAM_horseshoe"/>
</dbReference>
<dbReference type="SFLD" id="SFLDS00029">
    <property type="entry name" value="Radical_SAM"/>
    <property type="match status" value="1"/>
</dbReference>
<reference evidence="7" key="1">
    <citation type="submission" date="2019-03" db="EMBL/GenBank/DDBJ databases">
        <title>Lake Tanganyika Metagenome-Assembled Genomes (MAGs).</title>
        <authorList>
            <person name="Tran P."/>
        </authorList>
    </citation>
    <scope>NUCLEOTIDE SEQUENCE</scope>
    <source>
        <strain evidence="7">K_DeepCast_65m_m2_066</strain>
    </source>
</reference>
<dbReference type="GO" id="GO:0005829">
    <property type="term" value="C:cytosol"/>
    <property type="evidence" value="ECO:0007669"/>
    <property type="project" value="TreeGrafter"/>
</dbReference>
<dbReference type="Proteomes" id="UP000712673">
    <property type="component" value="Unassembled WGS sequence"/>
</dbReference>
<evidence type="ECO:0000256" key="2">
    <source>
        <dbReference type="ARBA" id="ARBA00022691"/>
    </source>
</evidence>
<evidence type="ECO:0000313" key="7">
    <source>
        <dbReference type="EMBL" id="MBM3223396.1"/>
    </source>
</evidence>
<dbReference type="AlphaFoldDB" id="A0A938B1S1"/>
<dbReference type="GO" id="GO:0051539">
    <property type="term" value="F:4 iron, 4 sulfur cluster binding"/>
    <property type="evidence" value="ECO:0007669"/>
    <property type="project" value="UniProtKB-KW"/>
</dbReference>
<name>A0A938B1S1_UNCTE</name>
<dbReference type="SFLD" id="SFLDG01082">
    <property type="entry name" value="B12-binding_domain_containing"/>
    <property type="match status" value="1"/>
</dbReference>
<dbReference type="SMART" id="SM00729">
    <property type="entry name" value="Elp3"/>
    <property type="match status" value="1"/>
</dbReference>
<comment type="caution">
    <text evidence="7">The sequence shown here is derived from an EMBL/GenBank/DDBJ whole genome shotgun (WGS) entry which is preliminary data.</text>
</comment>
<dbReference type="InterPro" id="IPR051198">
    <property type="entry name" value="BchE-like"/>
</dbReference>
<evidence type="ECO:0000256" key="4">
    <source>
        <dbReference type="ARBA" id="ARBA00023004"/>
    </source>
</evidence>
<dbReference type="InterPro" id="IPR034466">
    <property type="entry name" value="Methyltransferase_Class_B"/>
</dbReference>
<keyword evidence="2" id="KW-0949">S-adenosyl-L-methionine</keyword>
<dbReference type="Gene3D" id="3.40.50.280">
    <property type="entry name" value="Cobalamin-binding domain"/>
    <property type="match status" value="1"/>
</dbReference>
<comment type="cofactor">
    <cofactor evidence="1">
        <name>[4Fe-4S] cluster</name>
        <dbReference type="ChEBI" id="CHEBI:49883"/>
    </cofactor>
</comment>
<dbReference type="CDD" id="cd01335">
    <property type="entry name" value="Radical_SAM"/>
    <property type="match status" value="1"/>
</dbReference>
<dbReference type="SFLD" id="SFLDG01123">
    <property type="entry name" value="methyltransferase_(Class_B)"/>
    <property type="match status" value="1"/>
</dbReference>
<sequence length="678" mass="78909">MTLLSIQPPSSYDHRKLAERTRSIRGLHVVLLKPSKYDDDGYVLRHWRGVLPSNTLACLYALTEDVKRRRALREDLDLTVELLDEAVHKVDVAQIIQRSRRPGWKTVVCLVGVQSNQYPRAVDLARAFREADMTVIIGGFHVSGTIALFHNPTPDIQEILDLGVTVVTGEVEAEWEHLLRNALLDELKPLYNFLEPTPDLTTPPIPMIHKKYLRRFAYQQFGTIDCGRGCPFSCSFCSIINVQGRKMRMRNPEAIAQAIQVNYQQAGIKFYFFTDDNFARNKFWREIFTAIIRLQETDGIHIEFIMQVDVLSYKIKDFVTMARQAGCTQVFIGMESINDDNLQAADKKQNDAADYRNLIDAWHAVDISTHVGFIIGFPFDTASSITRDIERLKHEIQVDQASFFMLTPIPGSMDHLHAVQNGVPIDADLNRYDSFHPTMDHPHMSRDQWFETYKQAWKAFYNFENMRNILQRATPRMYWNVFKNIVWYKSAAILEGNHPMMTGFFRLKGRTARRPGYPIESRWQYLSWRVPEVLGYLKAWVHFLLELEELWLQTRKRSEREQRLLEALASIRGGVLHNARVEELQLAYARARLEVPSRLRLLLSQCNIWSIGRMTSREELRQFWRQTKEQLRTGNLLNIKLHKMVQNVWRELKLHTGFAVSFAFNLLPGRSEKQVVVE</sequence>